<feature type="compositionally biased region" description="Basic and acidic residues" evidence="1">
    <location>
        <begin position="144"/>
        <end position="165"/>
    </location>
</feature>
<feature type="region of interest" description="Disordered" evidence="1">
    <location>
        <begin position="182"/>
        <end position="209"/>
    </location>
</feature>
<feature type="region of interest" description="Disordered" evidence="1">
    <location>
        <begin position="232"/>
        <end position="269"/>
    </location>
</feature>
<feature type="region of interest" description="Disordered" evidence="1">
    <location>
        <begin position="131"/>
        <end position="165"/>
    </location>
</feature>
<reference evidence="2" key="1">
    <citation type="submission" date="2020-05" db="EMBL/GenBank/DDBJ databases">
        <title>WGS assembly of Panicum virgatum.</title>
        <authorList>
            <person name="Lovell J.T."/>
            <person name="Jenkins J."/>
            <person name="Shu S."/>
            <person name="Juenger T.E."/>
            <person name="Schmutz J."/>
        </authorList>
    </citation>
    <scope>NUCLEOTIDE SEQUENCE</scope>
    <source>
        <strain evidence="2">AP13</strain>
    </source>
</reference>
<evidence type="ECO:0000313" key="3">
    <source>
        <dbReference type="Proteomes" id="UP000823388"/>
    </source>
</evidence>
<accession>A0A8T0UNJ2</accession>
<dbReference type="AlphaFoldDB" id="A0A8T0UNJ2"/>
<feature type="compositionally biased region" description="Low complexity" evidence="1">
    <location>
        <begin position="73"/>
        <end position="91"/>
    </location>
</feature>
<gene>
    <name evidence="2" type="ORF">PVAP13_3KG312800</name>
</gene>
<name>A0A8T0UNJ2_PANVG</name>
<keyword evidence="3" id="KW-1185">Reference proteome</keyword>
<comment type="caution">
    <text evidence="2">The sequence shown here is derived from an EMBL/GenBank/DDBJ whole genome shotgun (WGS) entry which is preliminary data.</text>
</comment>
<dbReference type="Proteomes" id="UP000823388">
    <property type="component" value="Chromosome 3K"/>
</dbReference>
<feature type="region of interest" description="Disordered" evidence="1">
    <location>
        <begin position="14"/>
        <end position="97"/>
    </location>
</feature>
<sequence>MPFSGVAAAVQYRGGAGSVKVATRGHRAPQNQHRTKQEARVDKKLRARAASASPPTHPAGEPNGTGKEAGQQASSLPKSRALSPLAALAASEENSFPHPRRLAATSLIPPPRPAPHFFLLVRPSTAAPLPLPHAQARSPPRSLEGWKKSSADGRRERGLLGEEKKGNLGGFPFREILAPPVAAPPRAAPAAGLPSPPGPPRRASSPPGNVWPSFAAANVAVRIGRVLLTPWSEKAAANRSRDRRSWEGGRAGLWPRLRMRGAGSRLPRG</sequence>
<evidence type="ECO:0000313" key="2">
    <source>
        <dbReference type="EMBL" id="KAG2625661.1"/>
    </source>
</evidence>
<evidence type="ECO:0000256" key="1">
    <source>
        <dbReference type="SAM" id="MobiDB-lite"/>
    </source>
</evidence>
<proteinExistence type="predicted"/>
<feature type="compositionally biased region" description="Basic and acidic residues" evidence="1">
    <location>
        <begin position="35"/>
        <end position="44"/>
    </location>
</feature>
<protein>
    <submittedName>
        <fullName evidence="2">Uncharacterized protein</fullName>
    </submittedName>
</protein>
<organism evidence="2 3">
    <name type="scientific">Panicum virgatum</name>
    <name type="common">Blackwell switchgrass</name>
    <dbReference type="NCBI Taxonomy" id="38727"/>
    <lineage>
        <taxon>Eukaryota</taxon>
        <taxon>Viridiplantae</taxon>
        <taxon>Streptophyta</taxon>
        <taxon>Embryophyta</taxon>
        <taxon>Tracheophyta</taxon>
        <taxon>Spermatophyta</taxon>
        <taxon>Magnoliopsida</taxon>
        <taxon>Liliopsida</taxon>
        <taxon>Poales</taxon>
        <taxon>Poaceae</taxon>
        <taxon>PACMAD clade</taxon>
        <taxon>Panicoideae</taxon>
        <taxon>Panicodae</taxon>
        <taxon>Paniceae</taxon>
        <taxon>Panicinae</taxon>
        <taxon>Panicum</taxon>
        <taxon>Panicum sect. Hiantes</taxon>
    </lineage>
</organism>
<dbReference type="EMBL" id="CM029041">
    <property type="protein sequence ID" value="KAG2625661.1"/>
    <property type="molecule type" value="Genomic_DNA"/>
</dbReference>